<reference evidence="1" key="1">
    <citation type="submission" date="2022-07" db="EMBL/GenBank/DDBJ databases">
        <title>Description and genome-wide analysis of Profundicola chukchiensis gen. nov., sp. nov., marine bacteria isolated from bottom sediments of the Chukchi Sea.</title>
        <authorList>
            <person name="Romanenko L."/>
            <person name="Otstavnykh N."/>
            <person name="Kurilenko V."/>
            <person name="Eremeev V."/>
            <person name="Velansky P."/>
            <person name="Mikhailov V."/>
            <person name="Isaeva M."/>
        </authorList>
    </citation>
    <scope>NUCLEOTIDE SEQUENCE</scope>
    <source>
        <strain evidence="1">KMM 9713</strain>
    </source>
</reference>
<dbReference type="Proteomes" id="UP001152599">
    <property type="component" value="Unassembled WGS sequence"/>
</dbReference>
<dbReference type="AlphaFoldDB" id="A0A9X4MUN1"/>
<name>A0A9X4MUN1_9FLAO</name>
<dbReference type="InterPro" id="IPR021457">
    <property type="entry name" value="DUF3108"/>
</dbReference>
<dbReference type="Pfam" id="PF11306">
    <property type="entry name" value="DUF3108"/>
    <property type="match status" value="1"/>
</dbReference>
<dbReference type="RefSeq" id="WP_304419839.1">
    <property type="nucleotide sequence ID" value="NZ_JANCMU010000001.1"/>
</dbReference>
<evidence type="ECO:0000313" key="1">
    <source>
        <dbReference type="EMBL" id="MDG4945128.1"/>
    </source>
</evidence>
<evidence type="ECO:0000313" key="2">
    <source>
        <dbReference type="Proteomes" id="UP001152599"/>
    </source>
</evidence>
<proteinExistence type="predicted"/>
<organism evidence="1 2">
    <name type="scientific">Profundicola chukchiensis</name>
    <dbReference type="NCBI Taxonomy" id="2961959"/>
    <lineage>
        <taxon>Bacteria</taxon>
        <taxon>Pseudomonadati</taxon>
        <taxon>Bacteroidota</taxon>
        <taxon>Flavobacteriia</taxon>
        <taxon>Flavobacteriales</taxon>
        <taxon>Weeksellaceae</taxon>
        <taxon>Profundicola</taxon>
    </lineage>
</organism>
<protein>
    <submittedName>
        <fullName evidence="1">DUF3108 domain-containing protein</fullName>
    </submittedName>
</protein>
<comment type="caution">
    <text evidence="1">The sequence shown here is derived from an EMBL/GenBank/DDBJ whole genome shotgun (WGS) entry which is preliminary data.</text>
</comment>
<gene>
    <name evidence="1" type="ORF">NMK71_01770</name>
</gene>
<dbReference type="EMBL" id="JANCMU010000001">
    <property type="protein sequence ID" value="MDG4945128.1"/>
    <property type="molecule type" value="Genomic_DNA"/>
</dbReference>
<accession>A0A9X4MUN1</accession>
<sequence length="252" mass="29246">MNKYIFLLFSIFIGNLVSGQGFQDKEFLKYRVHYGFLNAGFASLKVSETTVNGEPHFHVKGEGSSTGAVRAFFKVDDFYETKFHKYTYKPTEFKRKIREGGHRKNRVLTFDHKSKVVTINDLLGKSVTYERFDPPIQDMLSAYYYLRTKSNNDYKTGEYQSVNIFMDGEVFPFKLKVEGRERIKTKFGYINAIKLTPFVQSGRVFKAKESVTMWVSDDANLIPLKIKAELAVGSLEMDLHEYKNLKHSIDFR</sequence>
<keyword evidence="2" id="KW-1185">Reference proteome</keyword>